<evidence type="ECO:0000256" key="6">
    <source>
        <dbReference type="ARBA" id="ARBA00023040"/>
    </source>
</evidence>
<keyword evidence="4 16" id="KW-0812">Transmembrane</keyword>
<evidence type="ECO:0000256" key="15">
    <source>
        <dbReference type="ARBA" id="ARBA00031093"/>
    </source>
</evidence>
<evidence type="ECO:0000256" key="7">
    <source>
        <dbReference type="ARBA" id="ARBA00023136"/>
    </source>
</evidence>
<dbReference type="InterPro" id="IPR000314">
    <property type="entry name" value="Gastrin_rcpt"/>
</dbReference>
<evidence type="ECO:0000256" key="9">
    <source>
        <dbReference type="ARBA" id="ARBA00023157"/>
    </source>
</evidence>
<keyword evidence="13" id="KW-0449">Lipoprotein</keyword>
<feature type="region of interest" description="Disordered" evidence="17">
    <location>
        <begin position="269"/>
        <end position="290"/>
    </location>
</feature>
<comment type="subcellular location">
    <subcellularLocation>
        <location evidence="1">Cell membrane</location>
        <topology evidence="1">Multi-pass membrane protein</topology>
    </subcellularLocation>
</comment>
<dbReference type="SUPFAM" id="SSF81321">
    <property type="entry name" value="Family A G protein-coupled receptor-like"/>
    <property type="match status" value="1"/>
</dbReference>
<dbReference type="InterPro" id="IPR017452">
    <property type="entry name" value="GPCR_Rhodpsn_7TM"/>
</dbReference>
<dbReference type="Pfam" id="PF00001">
    <property type="entry name" value="7tm_1"/>
    <property type="match status" value="1"/>
</dbReference>
<keyword evidence="3" id="KW-1003">Cell membrane</keyword>
<evidence type="ECO:0000256" key="17">
    <source>
        <dbReference type="SAM" id="MobiDB-lite"/>
    </source>
</evidence>
<dbReference type="GO" id="GO:0008188">
    <property type="term" value="F:neuropeptide receptor activity"/>
    <property type="evidence" value="ECO:0007669"/>
    <property type="project" value="TreeGrafter"/>
</dbReference>
<keyword evidence="11" id="KW-0325">Glycoprotein</keyword>
<name>A0A977N666_9VEST</name>
<dbReference type="PROSITE" id="PS00237">
    <property type="entry name" value="G_PROTEIN_RECEP_F1_1"/>
    <property type="match status" value="1"/>
</dbReference>
<feature type="transmembrane region" description="Helical" evidence="18">
    <location>
        <begin position="142"/>
        <end position="160"/>
    </location>
</feature>
<dbReference type="InterPro" id="IPR000276">
    <property type="entry name" value="GPCR_Rhodpsn"/>
</dbReference>
<dbReference type="PRINTS" id="PR00527">
    <property type="entry name" value="GASTRINR"/>
</dbReference>
<dbReference type="SMART" id="SM01381">
    <property type="entry name" value="7TM_GPCR_Srsx"/>
    <property type="match status" value="1"/>
</dbReference>
<dbReference type="GO" id="GO:0005886">
    <property type="term" value="C:plasma membrane"/>
    <property type="evidence" value="ECO:0007669"/>
    <property type="project" value="UniProtKB-SubCell"/>
</dbReference>
<evidence type="ECO:0000256" key="3">
    <source>
        <dbReference type="ARBA" id="ARBA00022475"/>
    </source>
</evidence>
<keyword evidence="7 18" id="KW-0472">Membrane</keyword>
<comment type="similarity">
    <text evidence="16">Belongs to the G-protein coupled receptor 1 family.</text>
</comment>
<organism evidence="20">
    <name type="scientific">Haliotis discus hannai x Haliotis fulgens</name>
    <dbReference type="NCBI Taxonomy" id="2912280"/>
    <lineage>
        <taxon>Eukaryota</taxon>
        <taxon>Metazoa</taxon>
        <taxon>Spiralia</taxon>
        <taxon>Lophotrochozoa</taxon>
        <taxon>Mollusca</taxon>
        <taxon>Gastropoda</taxon>
        <taxon>Vetigastropoda</taxon>
        <taxon>Lepetellida</taxon>
        <taxon>Haliotoidea</taxon>
        <taxon>Haliotidae</taxon>
        <taxon>Haliotis</taxon>
    </lineage>
</organism>
<keyword evidence="5 18" id="KW-1133">Transmembrane helix</keyword>
<evidence type="ECO:0000256" key="13">
    <source>
        <dbReference type="ARBA" id="ARBA00023288"/>
    </source>
</evidence>
<dbReference type="EMBL" id="OL742179">
    <property type="protein sequence ID" value="UXK97409.1"/>
    <property type="molecule type" value="mRNA"/>
</dbReference>
<dbReference type="Gene3D" id="1.20.1070.10">
    <property type="entry name" value="Rhodopsin 7-helix transmembrane proteins"/>
    <property type="match status" value="1"/>
</dbReference>
<dbReference type="PRINTS" id="PR01822">
    <property type="entry name" value="CCYSTOKININR"/>
</dbReference>
<dbReference type="GO" id="GO:0015054">
    <property type="term" value="F:gastrin receptor activity"/>
    <property type="evidence" value="ECO:0007669"/>
    <property type="project" value="InterPro"/>
</dbReference>
<reference evidence="20" key="1">
    <citation type="submission" date="2021-12" db="EMBL/GenBank/DDBJ databases">
        <authorList>
            <person name="Gao X."/>
            <person name="Ke C."/>
        </authorList>
    </citation>
    <scope>NUCLEOTIDE SEQUENCE</scope>
</reference>
<evidence type="ECO:0000256" key="14">
    <source>
        <dbReference type="ARBA" id="ARBA00025402"/>
    </source>
</evidence>
<evidence type="ECO:0000259" key="19">
    <source>
        <dbReference type="PROSITE" id="PS50262"/>
    </source>
</evidence>
<feature type="transmembrane region" description="Helical" evidence="18">
    <location>
        <begin position="231"/>
        <end position="260"/>
    </location>
</feature>
<dbReference type="PROSITE" id="PS50262">
    <property type="entry name" value="G_PROTEIN_RECEP_F1_2"/>
    <property type="match status" value="1"/>
</dbReference>
<comment type="function">
    <text evidence="14">Receptor for gastrin and cholecystokinin. The CCK-B receptors occur throughout the central nervous system where they modulate anxiety, analgesia, arousal, and neuroleptic activity. This receptor mediates its action by association with G proteins that activate a phosphatidylinositol-calcium second messenger system.</text>
</comment>
<evidence type="ECO:0000256" key="11">
    <source>
        <dbReference type="ARBA" id="ARBA00023180"/>
    </source>
</evidence>
<feature type="transmembrane region" description="Helical" evidence="18">
    <location>
        <begin position="68"/>
        <end position="90"/>
    </location>
</feature>
<feature type="transmembrane region" description="Helical" evidence="18">
    <location>
        <begin position="337"/>
        <end position="361"/>
    </location>
</feature>
<feature type="domain" description="G-protein coupled receptors family 1 profile" evidence="19">
    <location>
        <begin position="81"/>
        <end position="393"/>
    </location>
</feature>
<keyword evidence="6 16" id="KW-0297">G-protein coupled receptor</keyword>
<keyword evidence="9" id="KW-1015">Disulfide bond</keyword>
<evidence type="ECO:0000256" key="5">
    <source>
        <dbReference type="ARBA" id="ARBA00022989"/>
    </source>
</evidence>
<evidence type="ECO:0000256" key="16">
    <source>
        <dbReference type="RuleBase" id="RU000688"/>
    </source>
</evidence>
<proteinExistence type="evidence at transcript level"/>
<feature type="transmembrane region" description="Helical" evidence="18">
    <location>
        <begin position="181"/>
        <end position="202"/>
    </location>
</feature>
<accession>A0A977N666</accession>
<evidence type="ECO:0000256" key="12">
    <source>
        <dbReference type="ARBA" id="ARBA00023224"/>
    </source>
</evidence>
<dbReference type="PRINTS" id="PR00237">
    <property type="entry name" value="GPCRRHODOPSN"/>
</dbReference>
<evidence type="ECO:0000256" key="1">
    <source>
        <dbReference type="ARBA" id="ARBA00004651"/>
    </source>
</evidence>
<evidence type="ECO:0000256" key="18">
    <source>
        <dbReference type="SAM" id="Phobius"/>
    </source>
</evidence>
<protein>
    <recommendedName>
        <fullName evidence="2">Gastrin/cholecystokinin type B receptor</fullName>
    </recommendedName>
    <alternativeName>
        <fullName evidence="15">Cholecystokinin-2 receptor</fullName>
    </alternativeName>
</protein>
<dbReference type="AlphaFoldDB" id="A0A977N666"/>
<keyword evidence="10 16" id="KW-0675">Receptor</keyword>
<dbReference type="PANTHER" id="PTHR24238:SF75">
    <property type="entry name" value="CHOLECYSTOKININ-LIKE RECEPTOR AT 17D1-RELATED"/>
    <property type="match status" value="1"/>
</dbReference>
<evidence type="ECO:0000256" key="2">
    <source>
        <dbReference type="ARBA" id="ARBA00019090"/>
    </source>
</evidence>
<keyword evidence="8" id="KW-0564">Palmitate</keyword>
<evidence type="ECO:0000256" key="10">
    <source>
        <dbReference type="ARBA" id="ARBA00023170"/>
    </source>
</evidence>
<evidence type="ECO:0000313" key="20">
    <source>
        <dbReference type="EMBL" id="UXK97409.1"/>
    </source>
</evidence>
<dbReference type="InterPro" id="IPR009126">
    <property type="entry name" value="Cholcskin_rcpt"/>
</dbReference>
<sequence length="456" mass="51817">MTDVNLNCTDITSEAISQALCNVSETLIHTLSQSYDDGFTTTSPGNDTNGTLFRRRPMAKPLEMNIQIPLYVILFLLSVVGNILVIVTLIQNKKMRTITNVYLLNLSISDLLLAVFCMPFTLIPMVLKNFVFGETMCITIRYLQGVSVGVSCFTLVAISMERYFAICRPLHSRSWQTLSHAYKALAVCWLLSFVMMIPIAVFQKIIHYPRVNVSICDEVWGDVNLEKAYTIILNLILLILPIFIMSVAYGMISYTLWLGIKMEEQSDRNKNKKNKNGCLSNNDHSRGNGAGYLDPDYTTATSASNTKRTFRKFEFNRAMRQSNSEKSRAAKKRVIKMLFAVVLEFFLFWTPTYVVATWIVFDKDSARAHISPLTKSLIHLVSYVSACSNPITYCFLNKNFRQGFLSAFRCLRRRYVYARQNELSFSGNTATTRTGATNMGTYDKIHESDDISEKSF</sequence>
<dbReference type="PANTHER" id="PTHR24238">
    <property type="entry name" value="G-PROTEIN COUPLED RECEPTOR"/>
    <property type="match status" value="1"/>
</dbReference>
<evidence type="ECO:0000256" key="4">
    <source>
        <dbReference type="ARBA" id="ARBA00022692"/>
    </source>
</evidence>
<feature type="transmembrane region" description="Helical" evidence="18">
    <location>
        <begin position="102"/>
        <end position="122"/>
    </location>
</feature>
<evidence type="ECO:0000256" key="8">
    <source>
        <dbReference type="ARBA" id="ARBA00023139"/>
    </source>
</evidence>
<keyword evidence="12 16" id="KW-0807">Transducer</keyword>